<reference evidence="8 9" key="1">
    <citation type="submission" date="2023-12" db="EMBL/GenBank/DDBJ databases">
        <title>Genomic sequences of Capnocytophaga and Parvimonas strains.</title>
        <authorList>
            <person name="Watt R.M."/>
            <person name="Wang M."/>
            <person name="Yang T."/>
            <person name="Tong W.M."/>
        </authorList>
    </citation>
    <scope>NUCLEOTIDE SEQUENCE [LARGE SCALE GENOMIC DNA]</scope>
    <source>
        <strain evidence="8 9">CCUG 13096</strain>
    </source>
</reference>
<evidence type="ECO:0000256" key="6">
    <source>
        <dbReference type="SAM" id="SignalP"/>
    </source>
</evidence>
<dbReference type="SUPFAM" id="SSF46626">
    <property type="entry name" value="Cytochrome c"/>
    <property type="match status" value="1"/>
</dbReference>
<dbReference type="Proteomes" id="UP001311730">
    <property type="component" value="Unassembled WGS sequence"/>
</dbReference>
<organism evidence="8 9">
    <name type="scientific">Capnocytophaga gingivalis</name>
    <dbReference type="NCBI Taxonomy" id="1017"/>
    <lineage>
        <taxon>Bacteria</taxon>
        <taxon>Pseudomonadati</taxon>
        <taxon>Bacteroidota</taxon>
        <taxon>Flavobacteriia</taxon>
        <taxon>Flavobacteriales</taxon>
        <taxon>Flavobacteriaceae</taxon>
        <taxon>Capnocytophaga</taxon>
    </lineage>
</organism>
<keyword evidence="2 4" id="KW-0479">Metal-binding</keyword>
<sequence>MKSLKLTLSALAITALVSCNGGSGNGQNNNASDNAATPAAPAETPAAPAETPAAPAGGANVDLSNKGVGPVKTVNPPLAATPDQALAEKGKELFKINCTACHKPTKKFIGPAPKGILERRSPEWVMNMILNPENMIANDPIAKQLLAEANGAPMANQHLTEEQARAILEYFRTIE</sequence>
<evidence type="ECO:0000256" key="5">
    <source>
        <dbReference type="SAM" id="MobiDB-lite"/>
    </source>
</evidence>
<evidence type="ECO:0000256" key="2">
    <source>
        <dbReference type="ARBA" id="ARBA00022723"/>
    </source>
</evidence>
<feature type="domain" description="Cytochrome c" evidence="7">
    <location>
        <begin position="85"/>
        <end position="175"/>
    </location>
</feature>
<dbReference type="PROSITE" id="PS51257">
    <property type="entry name" value="PROKAR_LIPOPROTEIN"/>
    <property type="match status" value="1"/>
</dbReference>
<dbReference type="EMBL" id="JAYKBW010000002">
    <property type="protein sequence ID" value="MEB3074142.1"/>
    <property type="molecule type" value="Genomic_DNA"/>
</dbReference>
<keyword evidence="3 4" id="KW-0408">Iron</keyword>
<accession>A0ABU5Z8T2</accession>
<name>A0ABU5Z8T2_9FLAO</name>
<feature type="signal peptide" evidence="6">
    <location>
        <begin position="1"/>
        <end position="21"/>
    </location>
</feature>
<dbReference type="InterPro" id="IPR036909">
    <property type="entry name" value="Cyt_c-like_dom_sf"/>
</dbReference>
<dbReference type="InterPro" id="IPR009056">
    <property type="entry name" value="Cyt_c-like_dom"/>
</dbReference>
<evidence type="ECO:0000256" key="4">
    <source>
        <dbReference type="PROSITE-ProRule" id="PRU00433"/>
    </source>
</evidence>
<gene>
    <name evidence="8" type="ORF">VJJ08_02365</name>
</gene>
<protein>
    <submittedName>
        <fullName evidence="8">Cytochrome c</fullName>
    </submittedName>
</protein>
<dbReference type="RefSeq" id="WP_314993067.1">
    <property type="nucleotide sequence ID" value="NZ_JAYKBW010000002.1"/>
</dbReference>
<keyword evidence="9" id="KW-1185">Reference proteome</keyword>
<feature type="chain" id="PRO_5046158754" evidence="6">
    <location>
        <begin position="22"/>
        <end position="175"/>
    </location>
</feature>
<feature type="region of interest" description="Disordered" evidence="5">
    <location>
        <begin position="27"/>
        <end position="59"/>
    </location>
</feature>
<dbReference type="PROSITE" id="PS51007">
    <property type="entry name" value="CYTC"/>
    <property type="match status" value="1"/>
</dbReference>
<evidence type="ECO:0000259" key="7">
    <source>
        <dbReference type="PROSITE" id="PS51007"/>
    </source>
</evidence>
<comment type="caution">
    <text evidence="8">The sequence shown here is derived from an EMBL/GenBank/DDBJ whole genome shotgun (WGS) entry which is preliminary data.</text>
</comment>
<keyword evidence="1 4" id="KW-0349">Heme</keyword>
<keyword evidence="6" id="KW-0732">Signal</keyword>
<dbReference type="Gene3D" id="1.10.760.10">
    <property type="entry name" value="Cytochrome c-like domain"/>
    <property type="match status" value="1"/>
</dbReference>
<evidence type="ECO:0000313" key="8">
    <source>
        <dbReference type="EMBL" id="MEB3074142.1"/>
    </source>
</evidence>
<evidence type="ECO:0000256" key="3">
    <source>
        <dbReference type="ARBA" id="ARBA00023004"/>
    </source>
</evidence>
<dbReference type="Pfam" id="PF00034">
    <property type="entry name" value="Cytochrom_C"/>
    <property type="match status" value="1"/>
</dbReference>
<proteinExistence type="predicted"/>
<evidence type="ECO:0000313" key="9">
    <source>
        <dbReference type="Proteomes" id="UP001311730"/>
    </source>
</evidence>
<evidence type="ECO:0000256" key="1">
    <source>
        <dbReference type="ARBA" id="ARBA00022617"/>
    </source>
</evidence>